<sequence length="125" mass="13242">MLPHRLKPSTPPESPELVVSAVRREPEDAKRVSLSRYRIALAAAAVRMQSLEAEVLGVAGTAVVDVRLAGGGPQVHLVTSSGVETLDRRALVLLGRAIREVPAPVGDGVSDAFVRLPVVFSKDES</sequence>
<proteinExistence type="predicted"/>
<evidence type="ECO:0000313" key="2">
    <source>
        <dbReference type="Proteomes" id="UP001157167"/>
    </source>
</evidence>
<protein>
    <recommendedName>
        <fullName evidence="3">TonB C-terminal domain-containing protein</fullName>
    </recommendedName>
</protein>
<name>A0ABQ6FD73_9RHOO</name>
<comment type="caution">
    <text evidence="1">The sequence shown here is derived from an EMBL/GenBank/DDBJ whole genome shotgun (WGS) entry which is preliminary data.</text>
</comment>
<dbReference type="Proteomes" id="UP001157167">
    <property type="component" value="Unassembled WGS sequence"/>
</dbReference>
<accession>A0ABQ6FD73</accession>
<reference evidence="2" key="1">
    <citation type="journal article" date="2019" name="Int. J. Syst. Evol. Microbiol.">
        <title>The Global Catalogue of Microorganisms (GCM) 10K type strain sequencing project: providing services to taxonomists for standard genome sequencing and annotation.</title>
        <authorList>
            <consortium name="The Broad Institute Genomics Platform"/>
            <consortium name="The Broad Institute Genome Sequencing Center for Infectious Disease"/>
            <person name="Wu L."/>
            <person name="Ma J."/>
        </authorList>
    </citation>
    <scope>NUCLEOTIDE SEQUENCE [LARGE SCALE GENOMIC DNA]</scope>
    <source>
        <strain evidence="2">NBRC 102407</strain>
    </source>
</reference>
<gene>
    <name evidence="1" type="ORF">GCM10007933_30500</name>
</gene>
<evidence type="ECO:0008006" key="3">
    <source>
        <dbReference type="Google" id="ProtNLM"/>
    </source>
</evidence>
<evidence type="ECO:0000313" key="1">
    <source>
        <dbReference type="EMBL" id="GLT23583.1"/>
    </source>
</evidence>
<dbReference type="EMBL" id="BSPX01000053">
    <property type="protein sequence ID" value="GLT23583.1"/>
    <property type="molecule type" value="Genomic_DNA"/>
</dbReference>
<organism evidence="1 2">
    <name type="scientific">Zoogloea oryzae</name>
    <dbReference type="NCBI Taxonomy" id="310767"/>
    <lineage>
        <taxon>Bacteria</taxon>
        <taxon>Pseudomonadati</taxon>
        <taxon>Pseudomonadota</taxon>
        <taxon>Betaproteobacteria</taxon>
        <taxon>Rhodocyclales</taxon>
        <taxon>Zoogloeaceae</taxon>
        <taxon>Zoogloea</taxon>
    </lineage>
</organism>
<keyword evidence="2" id="KW-1185">Reference proteome</keyword>
<dbReference type="SUPFAM" id="SSF74653">
    <property type="entry name" value="TolA/TonB C-terminal domain"/>
    <property type="match status" value="1"/>
</dbReference>